<comment type="similarity">
    <text evidence="3">Belongs to the FAD-binding oxidoreductase/transferase type 4 family.</text>
</comment>
<sequence>MLIKGARQLIGPFSWPPGSRPFPARPFMRLPLPSLPIPARPSQFCRQLASVGALPQLTKDRYPQVKRGSFSKLEQTHLQFFRDLLGSNRVITDEDECQSFNIDWIKNVRGFSQCILKPKSTEEVSKILAFCNNNRIAVCPQGGNTGLVGGSVPVFDEVVLWTGQMNKIINLDETSGVLVCQAGCILENLETFVGDSGLMIPLDLGAKGSCHIGGNVSTNAGGLRLVRYGNLHGSILGIEAVKADGEIIDCLSTLKKDNTGYHLKHLFIGSEGTLGIVTKVAIHCPSKPNAINVAFLGLKSFDDVLKTMKQAKQQLGEILSSCELIDEASLGLATGHLQLKCPLGVYPFYMLIETHGSNNEHDEEKMNTFLESIMADGLVEDGTTTNEVSKMNNIWALRERITEGSTHEGYIFKYDISLPTENFYSLVPIMKERMGESAKVVCGYGHIGDGNIHLQVIVNEFTQDALNKIEPFIYEYTSKLKGSVSAEHGVGFRKPKYIHYSKSPEAIALMKELKTMMDPNGILNPYKVLPS</sequence>
<evidence type="ECO:0000313" key="14">
    <source>
        <dbReference type="EMBL" id="CAH1104431.1"/>
    </source>
</evidence>
<evidence type="ECO:0000256" key="2">
    <source>
        <dbReference type="ARBA" id="ARBA00004275"/>
    </source>
</evidence>
<keyword evidence="5" id="KW-0285">Flavoprotein</keyword>
<dbReference type="GO" id="GO:0005777">
    <property type="term" value="C:peroxisome"/>
    <property type="evidence" value="ECO:0007669"/>
    <property type="project" value="UniProtKB-SubCell"/>
</dbReference>
<dbReference type="InterPro" id="IPR036318">
    <property type="entry name" value="FAD-bd_PCMH-like_sf"/>
</dbReference>
<evidence type="ECO:0000313" key="15">
    <source>
        <dbReference type="Proteomes" id="UP001153636"/>
    </source>
</evidence>
<comment type="subunit">
    <text evidence="4">Homodimer.</text>
</comment>
<dbReference type="FunFam" id="3.30.70.2190:FF:000001">
    <property type="entry name" value="D-2-hydroxyglutarate dehydrogenase mitochondrial"/>
    <property type="match status" value="1"/>
</dbReference>
<dbReference type="InterPro" id="IPR016167">
    <property type="entry name" value="FAD-bd_PCMH_sub1"/>
</dbReference>
<comment type="subcellular location">
    <subcellularLocation>
        <location evidence="2">Peroxisome</location>
    </subcellularLocation>
</comment>
<dbReference type="Gene3D" id="3.30.43.10">
    <property type="entry name" value="Uridine Diphospho-n-acetylenolpyruvylglucosamine Reductase, domain 2"/>
    <property type="match status" value="1"/>
</dbReference>
<evidence type="ECO:0000259" key="13">
    <source>
        <dbReference type="PROSITE" id="PS51387"/>
    </source>
</evidence>
<dbReference type="Pfam" id="PF01565">
    <property type="entry name" value="FAD_binding_4"/>
    <property type="match status" value="1"/>
</dbReference>
<dbReference type="PANTHER" id="PTHR43716:SF1">
    <property type="entry name" value="D-2-HYDROXYGLUTARATE DEHYDROGENASE, MITOCHONDRIAL"/>
    <property type="match status" value="1"/>
</dbReference>
<evidence type="ECO:0000256" key="3">
    <source>
        <dbReference type="ARBA" id="ARBA00008000"/>
    </source>
</evidence>
<dbReference type="InterPro" id="IPR016171">
    <property type="entry name" value="Vanillyl_alc_oxidase_C-sub2"/>
</dbReference>
<dbReference type="AlphaFoldDB" id="A0A9P0CMM4"/>
<dbReference type="OrthoDB" id="5332616at2759"/>
<evidence type="ECO:0000256" key="5">
    <source>
        <dbReference type="ARBA" id="ARBA00022630"/>
    </source>
</evidence>
<dbReference type="Gene3D" id="3.30.70.2190">
    <property type="match status" value="1"/>
</dbReference>
<dbReference type="Pfam" id="PF02913">
    <property type="entry name" value="FAD-oxidase_C"/>
    <property type="match status" value="1"/>
</dbReference>
<evidence type="ECO:0000256" key="7">
    <source>
        <dbReference type="ARBA" id="ARBA00023002"/>
    </source>
</evidence>
<dbReference type="Gene3D" id="3.30.465.10">
    <property type="match status" value="1"/>
</dbReference>
<accession>A0A9P0CMM4</accession>
<name>A0A9P0CMM4_9CUCU</name>
<dbReference type="InterPro" id="IPR004113">
    <property type="entry name" value="FAD-bd_oxidored_4_C"/>
</dbReference>
<dbReference type="FunFam" id="3.30.43.10:FF:000011">
    <property type="entry name" value="D-lactate dehydrogenase (Cytochrome)"/>
    <property type="match status" value="1"/>
</dbReference>
<comment type="catalytic activity">
    <reaction evidence="12">
        <text>(R)-malate + A = oxaloacetate + AH2</text>
        <dbReference type="Rhea" id="RHEA:67460"/>
        <dbReference type="ChEBI" id="CHEBI:13193"/>
        <dbReference type="ChEBI" id="CHEBI:15588"/>
        <dbReference type="ChEBI" id="CHEBI:16452"/>
        <dbReference type="ChEBI" id="CHEBI:17499"/>
    </reaction>
    <physiologicalReaction direction="left-to-right" evidence="12">
        <dbReference type="Rhea" id="RHEA:67461"/>
    </physiologicalReaction>
</comment>
<dbReference type="InterPro" id="IPR016169">
    <property type="entry name" value="FAD-bd_PCMH_sub2"/>
</dbReference>
<protein>
    <recommendedName>
        <fullName evidence="10">D-2-hydroxyglutarate dehydrogenase, mitochondrial</fullName>
        <ecNumber evidence="9">1.1.99.39</ecNumber>
    </recommendedName>
</protein>
<dbReference type="SUPFAM" id="SSF55103">
    <property type="entry name" value="FAD-linked oxidases, C-terminal domain"/>
    <property type="match status" value="1"/>
</dbReference>
<dbReference type="GO" id="GO:0005739">
    <property type="term" value="C:mitochondrion"/>
    <property type="evidence" value="ECO:0007669"/>
    <property type="project" value="TreeGrafter"/>
</dbReference>
<reference evidence="14" key="1">
    <citation type="submission" date="2022-01" db="EMBL/GenBank/DDBJ databases">
        <authorList>
            <person name="King R."/>
        </authorList>
    </citation>
    <scope>NUCLEOTIDE SEQUENCE</scope>
</reference>
<dbReference type="PANTHER" id="PTHR43716">
    <property type="entry name" value="D-2-HYDROXYGLUTARATE DEHYDROGENASE, MITOCHONDRIAL"/>
    <property type="match status" value="1"/>
</dbReference>
<keyword evidence="7" id="KW-0560">Oxidoreductase</keyword>
<dbReference type="InterPro" id="IPR016166">
    <property type="entry name" value="FAD-bd_PCMH"/>
</dbReference>
<evidence type="ECO:0000256" key="11">
    <source>
        <dbReference type="ARBA" id="ARBA00045410"/>
    </source>
</evidence>
<dbReference type="GO" id="GO:0051990">
    <property type="term" value="F:(R)-2-hydroxyglutarate dehydrogenase activity"/>
    <property type="evidence" value="ECO:0007669"/>
    <property type="project" value="UniProtKB-EC"/>
</dbReference>
<dbReference type="GO" id="GO:0071949">
    <property type="term" value="F:FAD binding"/>
    <property type="evidence" value="ECO:0007669"/>
    <property type="project" value="InterPro"/>
</dbReference>
<dbReference type="EC" id="1.1.99.39" evidence="9"/>
<dbReference type="EMBL" id="OV651829">
    <property type="protein sequence ID" value="CAH1104431.1"/>
    <property type="molecule type" value="Genomic_DNA"/>
</dbReference>
<dbReference type="FunFam" id="3.30.465.10:FF:000001">
    <property type="entry name" value="D-2-hydroxyglutarate dehydrogenase, mitochondrial"/>
    <property type="match status" value="1"/>
</dbReference>
<dbReference type="Proteomes" id="UP001153636">
    <property type="component" value="Chromosome 17"/>
</dbReference>
<keyword evidence="6" id="KW-0274">FAD</keyword>
<dbReference type="InterPro" id="IPR051264">
    <property type="entry name" value="FAD-oxidored/transferase_4"/>
</dbReference>
<dbReference type="FunFam" id="1.10.45.10:FF:000001">
    <property type="entry name" value="D-lactate dehydrogenase mitochondrial"/>
    <property type="match status" value="1"/>
</dbReference>
<evidence type="ECO:0000256" key="8">
    <source>
        <dbReference type="ARBA" id="ARBA00023140"/>
    </source>
</evidence>
<dbReference type="FunFam" id="3.30.70.2740:FF:000002">
    <property type="entry name" value="D-2-hydroxyglutarate dehydrogenase mitochondrial"/>
    <property type="match status" value="1"/>
</dbReference>
<feature type="domain" description="FAD-binding PCMH-type" evidence="13">
    <location>
        <begin position="108"/>
        <end position="287"/>
    </location>
</feature>
<gene>
    <name evidence="14" type="ORF">PSYICH_LOCUS5623</name>
</gene>
<evidence type="ECO:0000256" key="12">
    <source>
        <dbReference type="ARBA" id="ARBA00049267"/>
    </source>
</evidence>
<dbReference type="PROSITE" id="PS51387">
    <property type="entry name" value="FAD_PCMH"/>
    <property type="match status" value="1"/>
</dbReference>
<keyword evidence="8" id="KW-0576">Peroxisome</keyword>
<dbReference type="InterPro" id="IPR006094">
    <property type="entry name" value="Oxid_FAD_bind_N"/>
</dbReference>
<comment type="cofactor">
    <cofactor evidence="1">
        <name>FAD</name>
        <dbReference type="ChEBI" id="CHEBI:57692"/>
    </cofactor>
</comment>
<evidence type="ECO:0000256" key="6">
    <source>
        <dbReference type="ARBA" id="ARBA00022827"/>
    </source>
</evidence>
<evidence type="ECO:0000256" key="1">
    <source>
        <dbReference type="ARBA" id="ARBA00001974"/>
    </source>
</evidence>
<comment type="function">
    <text evidence="11">Catalyzes the oxidation of D-2-hydroxyglutarate (D-2-HG) to alpha-ketoglutarate. Also catalyzes the oxidation of other D-2-hydroxyacids, such as D-malate (D-MAL) and D-lactate (D-LAC). Exhibits high activities towards D-2-HG and D-MAL but a very weak activity towards D-LAC.</text>
</comment>
<evidence type="ECO:0000256" key="4">
    <source>
        <dbReference type="ARBA" id="ARBA00011738"/>
    </source>
</evidence>
<proteinExistence type="inferred from homology"/>
<dbReference type="Gene3D" id="1.10.45.10">
    <property type="entry name" value="Vanillyl-alcohol Oxidase, Chain A, domain 4"/>
    <property type="match status" value="1"/>
</dbReference>
<dbReference type="SUPFAM" id="SSF56176">
    <property type="entry name" value="FAD-binding/transporter-associated domain-like"/>
    <property type="match status" value="1"/>
</dbReference>
<dbReference type="Gene3D" id="3.30.70.2740">
    <property type="match status" value="1"/>
</dbReference>
<evidence type="ECO:0000256" key="9">
    <source>
        <dbReference type="ARBA" id="ARBA00039003"/>
    </source>
</evidence>
<organism evidence="14 15">
    <name type="scientific">Psylliodes chrysocephalus</name>
    <dbReference type="NCBI Taxonomy" id="3402493"/>
    <lineage>
        <taxon>Eukaryota</taxon>
        <taxon>Metazoa</taxon>
        <taxon>Ecdysozoa</taxon>
        <taxon>Arthropoda</taxon>
        <taxon>Hexapoda</taxon>
        <taxon>Insecta</taxon>
        <taxon>Pterygota</taxon>
        <taxon>Neoptera</taxon>
        <taxon>Endopterygota</taxon>
        <taxon>Coleoptera</taxon>
        <taxon>Polyphaga</taxon>
        <taxon>Cucujiformia</taxon>
        <taxon>Chrysomeloidea</taxon>
        <taxon>Chrysomelidae</taxon>
        <taxon>Galerucinae</taxon>
        <taxon>Alticini</taxon>
        <taxon>Psylliodes</taxon>
    </lineage>
</organism>
<dbReference type="InterPro" id="IPR016164">
    <property type="entry name" value="FAD-linked_Oxase-like_C"/>
</dbReference>
<evidence type="ECO:0000256" key="10">
    <source>
        <dbReference type="ARBA" id="ARBA00039639"/>
    </source>
</evidence>
<keyword evidence="15" id="KW-1185">Reference proteome</keyword>